<keyword evidence="1" id="KW-0812">Transmembrane</keyword>
<evidence type="ECO:0000313" key="3">
    <source>
        <dbReference type="Proteomes" id="UP000255036"/>
    </source>
</evidence>
<organism evidence="2 3">
    <name type="scientific">Anaerosacchariphilus polymeriproducens</name>
    <dbReference type="NCBI Taxonomy" id="1812858"/>
    <lineage>
        <taxon>Bacteria</taxon>
        <taxon>Bacillati</taxon>
        <taxon>Bacillota</taxon>
        <taxon>Clostridia</taxon>
        <taxon>Lachnospirales</taxon>
        <taxon>Lachnospiraceae</taxon>
        <taxon>Anaerosacchariphilus</taxon>
    </lineage>
</organism>
<sequence>MKHIKRILALIGLILLLGLYLLTFIFALFDNDSTKLLFKASLFSTIAIPTLIYIYTYIYKLIKKYYGKDKENIDNQK</sequence>
<protein>
    <submittedName>
        <fullName evidence="2">Uncharacterized protein</fullName>
    </submittedName>
</protein>
<dbReference type="AlphaFoldDB" id="A0A371AWH1"/>
<keyword evidence="1" id="KW-0472">Membrane</keyword>
<evidence type="ECO:0000256" key="1">
    <source>
        <dbReference type="SAM" id="Phobius"/>
    </source>
</evidence>
<gene>
    <name evidence="2" type="ORF">DWV06_06230</name>
</gene>
<feature type="transmembrane region" description="Helical" evidence="1">
    <location>
        <begin position="41"/>
        <end position="62"/>
    </location>
</feature>
<proteinExistence type="predicted"/>
<keyword evidence="1" id="KW-1133">Transmembrane helix</keyword>
<evidence type="ECO:0000313" key="2">
    <source>
        <dbReference type="EMBL" id="RDU23891.1"/>
    </source>
</evidence>
<feature type="transmembrane region" description="Helical" evidence="1">
    <location>
        <begin position="7"/>
        <end position="29"/>
    </location>
</feature>
<reference evidence="2 3" key="1">
    <citation type="submission" date="2018-07" db="EMBL/GenBank/DDBJ databases">
        <title>Anaerosacharophilus polymeroproducens gen. nov. sp. nov., an anaerobic bacterium isolated from salt field.</title>
        <authorList>
            <person name="Kim W."/>
            <person name="Yang S.-H."/>
            <person name="Oh J."/>
            <person name="Lee J.-H."/>
            <person name="Kwon K.K."/>
        </authorList>
    </citation>
    <scope>NUCLEOTIDE SEQUENCE [LARGE SCALE GENOMIC DNA]</scope>
    <source>
        <strain evidence="2 3">MCWD5</strain>
    </source>
</reference>
<accession>A0A371AWH1</accession>
<dbReference type="Proteomes" id="UP000255036">
    <property type="component" value="Unassembled WGS sequence"/>
</dbReference>
<keyword evidence="3" id="KW-1185">Reference proteome</keyword>
<dbReference type="EMBL" id="QRCT01000016">
    <property type="protein sequence ID" value="RDU23891.1"/>
    <property type="molecule type" value="Genomic_DNA"/>
</dbReference>
<comment type="caution">
    <text evidence="2">The sequence shown here is derived from an EMBL/GenBank/DDBJ whole genome shotgun (WGS) entry which is preliminary data.</text>
</comment>
<dbReference type="RefSeq" id="WP_115481324.1">
    <property type="nucleotide sequence ID" value="NZ_QRCT01000016.1"/>
</dbReference>
<name>A0A371AWH1_9FIRM</name>